<keyword evidence="5" id="KW-0393">Immunoglobulin domain</keyword>
<comment type="caution">
    <text evidence="6">Lacks conserved residue(s) required for the propagation of feature annotation.</text>
</comment>
<evidence type="ECO:0000313" key="11">
    <source>
        <dbReference type="EMBL" id="CAC5384319.1"/>
    </source>
</evidence>
<dbReference type="InterPro" id="IPR038178">
    <property type="entry name" value="Kringle_sf"/>
</dbReference>
<dbReference type="Pfam" id="PF07679">
    <property type="entry name" value="I-set"/>
    <property type="match status" value="1"/>
</dbReference>
<evidence type="ECO:0000256" key="7">
    <source>
        <dbReference type="PROSITE-ProRule" id="PRU00121"/>
    </source>
</evidence>
<dbReference type="Gene3D" id="2.60.40.10">
    <property type="entry name" value="Immunoglobulins"/>
    <property type="match status" value="3"/>
</dbReference>
<dbReference type="SMART" id="SM00408">
    <property type="entry name" value="IGc2"/>
    <property type="match status" value="2"/>
</dbReference>
<keyword evidence="12" id="KW-1185">Reference proteome</keyword>
<dbReference type="CDD" id="cd00096">
    <property type="entry name" value="Ig"/>
    <property type="match status" value="1"/>
</dbReference>
<dbReference type="InterPro" id="IPR051170">
    <property type="entry name" value="Neural/epithelial_adhesion"/>
</dbReference>
<keyword evidence="3" id="KW-0677">Repeat</keyword>
<dbReference type="AlphaFoldDB" id="A0A6J8BNN7"/>
<feature type="domain" description="Ig-like" evidence="10">
    <location>
        <begin position="133"/>
        <end position="219"/>
    </location>
</feature>
<dbReference type="SMART" id="SM00130">
    <property type="entry name" value="KR"/>
    <property type="match status" value="1"/>
</dbReference>
<dbReference type="InterPro" id="IPR003598">
    <property type="entry name" value="Ig_sub2"/>
</dbReference>
<dbReference type="Gene3D" id="2.10.25.10">
    <property type="entry name" value="Laminin"/>
    <property type="match status" value="1"/>
</dbReference>
<name>A0A6J8BNN7_MYTCO</name>
<dbReference type="Proteomes" id="UP000507470">
    <property type="component" value="Unassembled WGS sequence"/>
</dbReference>
<keyword evidence="2" id="KW-0732">Signal</keyword>
<dbReference type="PROSITE" id="PS01186">
    <property type="entry name" value="EGF_2"/>
    <property type="match status" value="1"/>
</dbReference>
<evidence type="ECO:0000259" key="8">
    <source>
        <dbReference type="PROSITE" id="PS50026"/>
    </source>
</evidence>
<dbReference type="InterPro" id="IPR000742">
    <property type="entry name" value="EGF"/>
</dbReference>
<dbReference type="InterPro" id="IPR000001">
    <property type="entry name" value="Kringle"/>
</dbReference>
<dbReference type="InterPro" id="IPR036179">
    <property type="entry name" value="Ig-like_dom_sf"/>
</dbReference>
<dbReference type="Pfam" id="PF00008">
    <property type="entry name" value="EGF"/>
    <property type="match status" value="1"/>
</dbReference>
<evidence type="ECO:0000256" key="4">
    <source>
        <dbReference type="ARBA" id="ARBA00023157"/>
    </source>
</evidence>
<feature type="domain" description="Kringle" evidence="9">
    <location>
        <begin position="232"/>
        <end position="300"/>
    </location>
</feature>
<feature type="disulfide bond" evidence="6">
    <location>
        <begin position="328"/>
        <end position="337"/>
    </location>
</feature>
<evidence type="ECO:0000256" key="2">
    <source>
        <dbReference type="ARBA" id="ARBA00022729"/>
    </source>
</evidence>
<dbReference type="PANTHER" id="PTHR12231:SF253">
    <property type="entry name" value="DPR-INTERACTING PROTEIN ETA, ISOFORM B-RELATED"/>
    <property type="match status" value="1"/>
</dbReference>
<dbReference type="PROSITE" id="PS00022">
    <property type="entry name" value="EGF_1"/>
    <property type="match status" value="1"/>
</dbReference>
<sequence length="459" mass="51005">MYISTARNEIGTDVKVIIPNYLSKSKYHNYGNEYNKQIRAKPAVLYTGPVIHAIFTVKVDYYTDAKLVCNVTGFPIPTVTWKHGNKLLHTFGNIMVVQNVTNTTAGQYTCIATNDDVGTSQVNILLEVTYDTPKTVTPPIAVFVMIDTSHNFTCIATGHPKPSLIWSFKSYAQESTTMPVNQRHKGGQVLTLFALKTLESGILTCAAENAFGVDEASVEVIFKNHVTCYNRYNKGLTYNGTVNVTVNGNPCKNWKIYHSQYANYSEDNNYCRNPLPNEISKPWCYIGDNYLFTVCNISACGIAKCFNATCLNGGIFIEEFRGNHTCICPSGYTGENCEQGPSFKLAPQVILKDKITVDEGSSTSYIPCFAVGIPMPTIKWESIDADSGIYMCTARNDIGTDVKVIHVIVKAKPPILHTGSIIHAFTTGKRGLLYRRKASMQRLWIPNAYIHSISQDDQR</sequence>
<dbReference type="PROSITE" id="PS50835">
    <property type="entry name" value="IG_LIKE"/>
    <property type="match status" value="3"/>
</dbReference>
<dbReference type="Pfam" id="PF13927">
    <property type="entry name" value="Ig_3"/>
    <property type="match status" value="1"/>
</dbReference>
<evidence type="ECO:0000313" key="12">
    <source>
        <dbReference type="Proteomes" id="UP000507470"/>
    </source>
</evidence>
<gene>
    <name evidence="11" type="ORF">MCOR_19978</name>
</gene>
<dbReference type="SUPFAM" id="SSF57196">
    <property type="entry name" value="EGF/Laminin"/>
    <property type="match status" value="1"/>
</dbReference>
<accession>A0A6J8BNN7</accession>
<proteinExistence type="predicted"/>
<dbReference type="InterPro" id="IPR013783">
    <property type="entry name" value="Ig-like_fold"/>
</dbReference>
<keyword evidence="1 7" id="KW-0420">Kringle</keyword>
<dbReference type="SMART" id="SM00409">
    <property type="entry name" value="IG"/>
    <property type="match status" value="3"/>
</dbReference>
<dbReference type="SUPFAM" id="SSF48726">
    <property type="entry name" value="Immunoglobulin"/>
    <property type="match status" value="3"/>
</dbReference>
<feature type="domain" description="Ig-like" evidence="10">
    <location>
        <begin position="341"/>
        <end position="380"/>
    </location>
</feature>
<evidence type="ECO:0000256" key="5">
    <source>
        <dbReference type="ARBA" id="ARBA00023319"/>
    </source>
</evidence>
<dbReference type="PROSITE" id="PS50026">
    <property type="entry name" value="EGF_3"/>
    <property type="match status" value="1"/>
</dbReference>
<feature type="domain" description="EGF-like" evidence="8">
    <location>
        <begin position="301"/>
        <end position="338"/>
    </location>
</feature>
<evidence type="ECO:0000256" key="1">
    <source>
        <dbReference type="ARBA" id="ARBA00022572"/>
    </source>
</evidence>
<dbReference type="InterPro" id="IPR007110">
    <property type="entry name" value="Ig-like_dom"/>
</dbReference>
<evidence type="ECO:0000256" key="6">
    <source>
        <dbReference type="PROSITE-ProRule" id="PRU00076"/>
    </source>
</evidence>
<evidence type="ECO:0000259" key="9">
    <source>
        <dbReference type="PROSITE" id="PS50070"/>
    </source>
</evidence>
<dbReference type="EMBL" id="CACVKT020003518">
    <property type="protein sequence ID" value="CAC5384319.1"/>
    <property type="molecule type" value="Genomic_DNA"/>
</dbReference>
<dbReference type="InterPro" id="IPR013098">
    <property type="entry name" value="Ig_I-set"/>
</dbReference>
<protein>
    <submittedName>
        <fullName evidence="11">HMCN</fullName>
    </submittedName>
</protein>
<keyword evidence="4 6" id="KW-1015">Disulfide bond</keyword>
<organism evidence="11 12">
    <name type="scientific">Mytilus coruscus</name>
    <name type="common">Sea mussel</name>
    <dbReference type="NCBI Taxonomy" id="42192"/>
    <lineage>
        <taxon>Eukaryota</taxon>
        <taxon>Metazoa</taxon>
        <taxon>Spiralia</taxon>
        <taxon>Lophotrochozoa</taxon>
        <taxon>Mollusca</taxon>
        <taxon>Bivalvia</taxon>
        <taxon>Autobranchia</taxon>
        <taxon>Pteriomorphia</taxon>
        <taxon>Mytilida</taxon>
        <taxon>Mytiloidea</taxon>
        <taxon>Mytilidae</taxon>
        <taxon>Mytilinae</taxon>
        <taxon>Mytilus</taxon>
    </lineage>
</organism>
<keyword evidence="6" id="KW-0245">EGF-like domain</keyword>
<dbReference type="OrthoDB" id="6155375at2759"/>
<dbReference type="SMART" id="SM00181">
    <property type="entry name" value="EGF"/>
    <property type="match status" value="1"/>
</dbReference>
<dbReference type="Gene3D" id="2.40.20.10">
    <property type="entry name" value="Plasminogen Kringle 4"/>
    <property type="match status" value="1"/>
</dbReference>
<dbReference type="InterPro" id="IPR013806">
    <property type="entry name" value="Kringle-like"/>
</dbReference>
<dbReference type="Pfam" id="PF00051">
    <property type="entry name" value="Kringle"/>
    <property type="match status" value="1"/>
</dbReference>
<dbReference type="PROSITE" id="PS50070">
    <property type="entry name" value="KRINGLE_2"/>
    <property type="match status" value="1"/>
</dbReference>
<dbReference type="InterPro" id="IPR003599">
    <property type="entry name" value="Ig_sub"/>
</dbReference>
<feature type="domain" description="Ig-like" evidence="10">
    <location>
        <begin position="42"/>
        <end position="129"/>
    </location>
</feature>
<dbReference type="PANTHER" id="PTHR12231">
    <property type="entry name" value="CTX-RELATED TYPE I TRANSMEMBRANE PROTEIN"/>
    <property type="match status" value="1"/>
</dbReference>
<dbReference type="CDD" id="cd00054">
    <property type="entry name" value="EGF_CA"/>
    <property type="match status" value="1"/>
</dbReference>
<reference evidence="11 12" key="1">
    <citation type="submission" date="2020-06" db="EMBL/GenBank/DDBJ databases">
        <authorList>
            <person name="Li R."/>
            <person name="Bekaert M."/>
        </authorList>
    </citation>
    <scope>NUCLEOTIDE SEQUENCE [LARGE SCALE GENOMIC DNA]</scope>
    <source>
        <strain evidence="12">wild</strain>
    </source>
</reference>
<evidence type="ECO:0000256" key="3">
    <source>
        <dbReference type="ARBA" id="ARBA00022737"/>
    </source>
</evidence>
<evidence type="ECO:0000259" key="10">
    <source>
        <dbReference type="PROSITE" id="PS50835"/>
    </source>
</evidence>
<dbReference type="SUPFAM" id="SSF57440">
    <property type="entry name" value="Kringle-like"/>
    <property type="match status" value="1"/>
</dbReference>